<dbReference type="AlphaFoldDB" id="A0A086XWF8"/>
<sequence>MNIGEAAKASGVSAKMIRYYESIGLIPAAGRTESGYRVYAPTEVQMLRFIRRSRDLGFPVEKIEELLALWRDRTRQSADVKRLATEQIDGLERKVREMQAMIDTLRHLADACCGDHRPDCPILADLGQGVEHGLNGTGQHGSKGGPMQLSPIR</sequence>
<dbReference type="CDD" id="cd01108">
    <property type="entry name" value="HTH_CueR"/>
    <property type="match status" value="1"/>
</dbReference>
<feature type="compositionally biased region" description="Gly residues" evidence="7">
    <location>
        <begin position="135"/>
        <end position="144"/>
    </location>
</feature>
<proteinExistence type="predicted"/>
<dbReference type="Gene3D" id="1.10.1660.10">
    <property type="match status" value="1"/>
</dbReference>
<reference evidence="9 10" key="1">
    <citation type="submission" date="2014-03" db="EMBL/GenBank/DDBJ databases">
        <title>Genome of Haematobacter massiliensis CCUG 47968.</title>
        <authorList>
            <person name="Wang D."/>
            <person name="Wang G."/>
        </authorList>
    </citation>
    <scope>NUCLEOTIDE SEQUENCE [LARGE SCALE GENOMIC DNA]</scope>
    <source>
        <strain evidence="9 10">CCUG 47968</strain>
    </source>
</reference>
<dbReference type="PROSITE" id="PS50937">
    <property type="entry name" value="HTH_MERR_2"/>
    <property type="match status" value="1"/>
</dbReference>
<evidence type="ECO:0000313" key="9">
    <source>
        <dbReference type="EMBL" id="KFI26358.1"/>
    </source>
</evidence>
<dbReference type="EMBL" id="JGYG01000016">
    <property type="protein sequence ID" value="KFI26358.1"/>
    <property type="molecule type" value="Genomic_DNA"/>
</dbReference>
<feature type="coiled-coil region" evidence="6">
    <location>
        <begin position="81"/>
        <end position="108"/>
    </location>
</feature>
<dbReference type="Pfam" id="PF09278">
    <property type="entry name" value="MerR-DNA-bind"/>
    <property type="match status" value="1"/>
</dbReference>
<comment type="caution">
    <text evidence="9">The sequence shown here is derived from an EMBL/GenBank/DDBJ whole genome shotgun (WGS) entry which is preliminary data.</text>
</comment>
<dbReference type="GO" id="GO:0003700">
    <property type="term" value="F:DNA-binding transcription factor activity"/>
    <property type="evidence" value="ECO:0007669"/>
    <property type="project" value="InterPro"/>
</dbReference>
<evidence type="ECO:0000256" key="2">
    <source>
        <dbReference type="ARBA" id="ARBA00022490"/>
    </source>
</evidence>
<name>A0A086XWF8_9RHOB</name>
<evidence type="ECO:0000256" key="6">
    <source>
        <dbReference type="SAM" id="Coils"/>
    </source>
</evidence>
<evidence type="ECO:0000256" key="3">
    <source>
        <dbReference type="ARBA" id="ARBA00023015"/>
    </source>
</evidence>
<dbReference type="PROSITE" id="PS00552">
    <property type="entry name" value="HTH_MERR_1"/>
    <property type="match status" value="1"/>
</dbReference>
<dbReference type="PANTHER" id="PTHR30204">
    <property type="entry name" value="REDOX-CYCLING DRUG-SENSING TRANSCRIPTIONAL ACTIVATOR SOXR"/>
    <property type="match status" value="1"/>
</dbReference>
<organism evidence="9 10">
    <name type="scientific">Haematobacter massiliensis</name>
    <dbReference type="NCBI Taxonomy" id="195105"/>
    <lineage>
        <taxon>Bacteria</taxon>
        <taxon>Pseudomonadati</taxon>
        <taxon>Pseudomonadota</taxon>
        <taxon>Alphaproteobacteria</taxon>
        <taxon>Rhodobacterales</taxon>
        <taxon>Paracoccaceae</taxon>
        <taxon>Haematobacter</taxon>
    </lineage>
</organism>
<dbReference type="NCBIfam" id="TIGR02044">
    <property type="entry name" value="CueR"/>
    <property type="match status" value="1"/>
</dbReference>
<protein>
    <submittedName>
        <fullName evidence="9">MerR family transcriptional regulator</fullName>
    </submittedName>
</protein>
<dbReference type="InterPro" id="IPR009061">
    <property type="entry name" value="DNA-bd_dom_put_sf"/>
</dbReference>
<dbReference type="SUPFAM" id="SSF46955">
    <property type="entry name" value="Putative DNA-binding domain"/>
    <property type="match status" value="1"/>
</dbReference>
<evidence type="ECO:0000256" key="4">
    <source>
        <dbReference type="ARBA" id="ARBA00023125"/>
    </source>
</evidence>
<dbReference type="STRING" id="195105.CN97_03285"/>
<feature type="domain" description="HTH merR-type" evidence="8">
    <location>
        <begin position="1"/>
        <end position="69"/>
    </location>
</feature>
<evidence type="ECO:0000259" key="8">
    <source>
        <dbReference type="PROSITE" id="PS50937"/>
    </source>
</evidence>
<comment type="subcellular location">
    <subcellularLocation>
        <location evidence="1">Cytoplasm</location>
    </subcellularLocation>
</comment>
<gene>
    <name evidence="9" type="ORF">CN97_03285</name>
</gene>
<dbReference type="InterPro" id="IPR015358">
    <property type="entry name" value="Tscrpt_reg_MerR_DNA-bd"/>
</dbReference>
<dbReference type="InterPro" id="IPR011789">
    <property type="entry name" value="CueR"/>
</dbReference>
<keyword evidence="2" id="KW-0963">Cytoplasm</keyword>
<evidence type="ECO:0000256" key="5">
    <source>
        <dbReference type="ARBA" id="ARBA00023163"/>
    </source>
</evidence>
<dbReference type="InterPro" id="IPR000551">
    <property type="entry name" value="MerR-type_HTH_dom"/>
</dbReference>
<dbReference type="OrthoDB" id="9802944at2"/>
<dbReference type="GO" id="GO:0005737">
    <property type="term" value="C:cytoplasm"/>
    <property type="evidence" value="ECO:0007669"/>
    <property type="project" value="UniProtKB-SubCell"/>
</dbReference>
<evidence type="ECO:0000313" key="10">
    <source>
        <dbReference type="Proteomes" id="UP000028826"/>
    </source>
</evidence>
<dbReference type="Pfam" id="PF00376">
    <property type="entry name" value="MerR"/>
    <property type="match status" value="1"/>
</dbReference>
<keyword evidence="3" id="KW-0805">Transcription regulation</keyword>
<keyword evidence="10" id="KW-1185">Reference proteome</keyword>
<dbReference type="PANTHER" id="PTHR30204:SF94">
    <property type="entry name" value="HEAVY METAL-DEPENDENT TRANSCRIPTIONAL REGULATOR HI_0293-RELATED"/>
    <property type="match status" value="1"/>
</dbReference>
<dbReference type="GO" id="GO:0005507">
    <property type="term" value="F:copper ion binding"/>
    <property type="evidence" value="ECO:0007669"/>
    <property type="project" value="InterPro"/>
</dbReference>
<keyword evidence="5" id="KW-0804">Transcription</keyword>
<dbReference type="SMART" id="SM00422">
    <property type="entry name" value="HTH_MERR"/>
    <property type="match status" value="1"/>
</dbReference>
<dbReference type="GO" id="GO:0045893">
    <property type="term" value="P:positive regulation of DNA-templated transcription"/>
    <property type="evidence" value="ECO:0007669"/>
    <property type="project" value="InterPro"/>
</dbReference>
<dbReference type="RefSeq" id="WP_084684241.1">
    <property type="nucleotide sequence ID" value="NZ_JGYG01000016.1"/>
</dbReference>
<dbReference type="PRINTS" id="PR00040">
    <property type="entry name" value="HTHMERR"/>
</dbReference>
<feature type="region of interest" description="Disordered" evidence="7">
    <location>
        <begin position="133"/>
        <end position="153"/>
    </location>
</feature>
<keyword evidence="4" id="KW-0238">DNA-binding</keyword>
<dbReference type="Proteomes" id="UP000028826">
    <property type="component" value="Unassembled WGS sequence"/>
</dbReference>
<accession>A0A086XWF8</accession>
<evidence type="ECO:0000256" key="1">
    <source>
        <dbReference type="ARBA" id="ARBA00004496"/>
    </source>
</evidence>
<dbReference type="GO" id="GO:0003677">
    <property type="term" value="F:DNA binding"/>
    <property type="evidence" value="ECO:0007669"/>
    <property type="project" value="UniProtKB-KW"/>
</dbReference>
<evidence type="ECO:0000256" key="7">
    <source>
        <dbReference type="SAM" id="MobiDB-lite"/>
    </source>
</evidence>
<keyword evidence="6" id="KW-0175">Coiled coil</keyword>
<dbReference type="InterPro" id="IPR047057">
    <property type="entry name" value="MerR_fam"/>
</dbReference>
<dbReference type="eggNOG" id="COG0789">
    <property type="taxonomic scope" value="Bacteria"/>
</dbReference>